<sequence>MSAPPATADILLRGGTVITVDPARRVIADGAVAIAADRILAVGPRADIEAAYTARQVIDTTHHAILPGLIDGHAHAGHGLVKTLHGGDSAAWSEACRVIYTTASTPEFWHAEARLAALERLMFGVTTGVSLLGGGDSILRTDDLAHGIAHCRGVTEIGIRDIVAVGPTRPPHPRVYASWEGGVRHEYPVSFERQLETIEALIETCHGRGRIGVATLMPVYAEAEHDPVAVALIARQGRLVRDLGRKHGLIFHQDGHHSGSLDMADRMFGLLGPDATMSHSTDLTDADIEAAARHGASIVHNPSAIASVRGYCPVPRLLDRGVNVMLGSDGTAPDRSTDMFRHMFQCMRLHQRQHRDERLMPPGKLLEMVTIDAARGLNIAHEVGSLEAGKKADIITVDLRKPHLYPLNMPVWRVVCFANGQDVDTVIVDGRILMRARAVAHVDTNEILDAAQAETGLMLDRAGLRAALAEPPTLWGKARH</sequence>
<keyword evidence="8" id="KW-1185">Reference proteome</keyword>
<comment type="caution">
    <text evidence="7">The sequence shown here is derived from an EMBL/GenBank/DDBJ whole genome shotgun (WGS) entry which is preliminary data.</text>
</comment>
<dbReference type="InterPro" id="IPR032466">
    <property type="entry name" value="Metal_Hydrolase"/>
</dbReference>
<keyword evidence="3" id="KW-0378">Hydrolase</keyword>
<comment type="similarity">
    <text evidence="1">Belongs to the metallo-dependent hydrolases superfamily. ATZ/TRZ family.</text>
</comment>
<evidence type="ECO:0000256" key="1">
    <source>
        <dbReference type="ARBA" id="ARBA00006745"/>
    </source>
</evidence>
<dbReference type="PANTHER" id="PTHR43794:SF11">
    <property type="entry name" value="AMIDOHYDROLASE-RELATED DOMAIN-CONTAINING PROTEIN"/>
    <property type="match status" value="1"/>
</dbReference>
<keyword evidence="4" id="KW-0862">Zinc</keyword>
<dbReference type="InterPro" id="IPR054418">
    <property type="entry name" value="MQNX/HUTI_composite_N"/>
</dbReference>
<dbReference type="Gene3D" id="2.30.40.10">
    <property type="entry name" value="Urease, subunit C, domain 1"/>
    <property type="match status" value="1"/>
</dbReference>
<dbReference type="Proteomes" id="UP001165679">
    <property type="component" value="Unassembled WGS sequence"/>
</dbReference>
<evidence type="ECO:0000313" key="8">
    <source>
        <dbReference type="Proteomes" id="UP001165679"/>
    </source>
</evidence>
<dbReference type="SUPFAM" id="SSF51338">
    <property type="entry name" value="Composite domain of metallo-dependent hydrolases"/>
    <property type="match status" value="1"/>
</dbReference>
<evidence type="ECO:0000256" key="4">
    <source>
        <dbReference type="ARBA" id="ARBA00022833"/>
    </source>
</evidence>
<evidence type="ECO:0000259" key="6">
    <source>
        <dbReference type="Pfam" id="PF22039"/>
    </source>
</evidence>
<dbReference type="GO" id="GO:0046872">
    <property type="term" value="F:metal ion binding"/>
    <property type="evidence" value="ECO:0007669"/>
    <property type="project" value="UniProtKB-KW"/>
</dbReference>
<gene>
    <name evidence="7" type="ORF">OL599_00615</name>
</gene>
<dbReference type="Gene3D" id="3.20.20.140">
    <property type="entry name" value="Metal-dependent hydrolases"/>
    <property type="match status" value="1"/>
</dbReference>
<reference evidence="7" key="1">
    <citation type="submission" date="2022-09" db="EMBL/GenBank/DDBJ databases">
        <title>Rhodovastum sp. nov. RN2-1 isolated from soil in Seongnam, South Korea.</title>
        <authorList>
            <person name="Le N.T."/>
        </authorList>
    </citation>
    <scope>NUCLEOTIDE SEQUENCE</scope>
    <source>
        <strain evidence="7">RN2-1</strain>
    </source>
</reference>
<accession>A0AA41YJQ1</accession>
<dbReference type="Pfam" id="PF22039">
    <property type="entry name" value="HUTI_composite_bact"/>
    <property type="match status" value="1"/>
</dbReference>
<dbReference type="InterPro" id="IPR006680">
    <property type="entry name" value="Amidohydro-rel"/>
</dbReference>
<dbReference type="EMBL" id="JAPDNT010000001">
    <property type="protein sequence ID" value="MCW3473068.1"/>
    <property type="molecule type" value="Genomic_DNA"/>
</dbReference>
<protein>
    <submittedName>
        <fullName evidence="7">Amidohydrolase family protein</fullName>
    </submittedName>
</protein>
<feature type="domain" description="Aminodeoxyfutalosine deaminase/Imidazolonepropionase-like composite" evidence="6">
    <location>
        <begin position="30"/>
        <end position="52"/>
    </location>
</feature>
<proteinExistence type="inferred from homology"/>
<dbReference type="PANTHER" id="PTHR43794">
    <property type="entry name" value="AMINOHYDROLASE SSNA-RELATED"/>
    <property type="match status" value="1"/>
</dbReference>
<keyword evidence="2" id="KW-0479">Metal-binding</keyword>
<dbReference type="InterPro" id="IPR050287">
    <property type="entry name" value="MTA/SAH_deaminase"/>
</dbReference>
<dbReference type="SUPFAM" id="SSF51556">
    <property type="entry name" value="Metallo-dependent hydrolases"/>
    <property type="match status" value="1"/>
</dbReference>
<dbReference type="AlphaFoldDB" id="A0AA41YJQ1"/>
<dbReference type="Pfam" id="PF01979">
    <property type="entry name" value="Amidohydro_1"/>
    <property type="match status" value="1"/>
</dbReference>
<dbReference type="RefSeq" id="WP_264711649.1">
    <property type="nucleotide sequence ID" value="NZ_JAPDNT010000001.1"/>
</dbReference>
<organism evidence="7 8">
    <name type="scientific">Limobrevibacterium gyesilva</name>
    <dbReference type="NCBI Taxonomy" id="2991712"/>
    <lineage>
        <taxon>Bacteria</taxon>
        <taxon>Pseudomonadati</taxon>
        <taxon>Pseudomonadota</taxon>
        <taxon>Alphaproteobacteria</taxon>
        <taxon>Acetobacterales</taxon>
        <taxon>Acetobacteraceae</taxon>
        <taxon>Limobrevibacterium</taxon>
    </lineage>
</organism>
<evidence type="ECO:0000256" key="3">
    <source>
        <dbReference type="ARBA" id="ARBA00022801"/>
    </source>
</evidence>
<dbReference type="InterPro" id="IPR011059">
    <property type="entry name" value="Metal-dep_hydrolase_composite"/>
</dbReference>
<name>A0AA41YJQ1_9PROT</name>
<dbReference type="GO" id="GO:0016810">
    <property type="term" value="F:hydrolase activity, acting on carbon-nitrogen (but not peptide) bonds"/>
    <property type="evidence" value="ECO:0007669"/>
    <property type="project" value="InterPro"/>
</dbReference>
<reference evidence="7" key="2">
    <citation type="submission" date="2022-10" db="EMBL/GenBank/DDBJ databases">
        <authorList>
            <person name="Trinh H.N."/>
        </authorList>
    </citation>
    <scope>NUCLEOTIDE SEQUENCE</scope>
    <source>
        <strain evidence="7">RN2-1</strain>
    </source>
</reference>
<feature type="domain" description="Amidohydrolase-related" evidence="5">
    <location>
        <begin position="253"/>
        <end position="432"/>
    </location>
</feature>
<evidence type="ECO:0000313" key="7">
    <source>
        <dbReference type="EMBL" id="MCW3473068.1"/>
    </source>
</evidence>
<evidence type="ECO:0000259" key="5">
    <source>
        <dbReference type="Pfam" id="PF01979"/>
    </source>
</evidence>
<evidence type="ECO:0000256" key="2">
    <source>
        <dbReference type="ARBA" id="ARBA00022723"/>
    </source>
</evidence>